<protein>
    <recommendedName>
        <fullName evidence="9">Gamma interferon inducible lysosomal thiol reductase (GILT)</fullName>
    </recommendedName>
</protein>
<organism evidence="7 8">
    <name type="scientific">Delitschia confertaspora ATCC 74209</name>
    <dbReference type="NCBI Taxonomy" id="1513339"/>
    <lineage>
        <taxon>Eukaryota</taxon>
        <taxon>Fungi</taxon>
        <taxon>Dikarya</taxon>
        <taxon>Ascomycota</taxon>
        <taxon>Pezizomycotina</taxon>
        <taxon>Dothideomycetes</taxon>
        <taxon>Pleosporomycetidae</taxon>
        <taxon>Pleosporales</taxon>
        <taxon>Delitschiaceae</taxon>
        <taxon>Delitschia</taxon>
    </lineage>
</organism>
<comment type="caution">
    <text evidence="7">The sequence shown here is derived from an EMBL/GenBank/DDBJ whole genome shotgun (WGS) entry which is preliminary data.</text>
</comment>
<dbReference type="AlphaFoldDB" id="A0A9P4JY58"/>
<accession>A0A9P4JY58</accession>
<keyword evidence="5" id="KW-0325">Glycoprotein</keyword>
<dbReference type="EMBL" id="ML993871">
    <property type="protein sequence ID" value="KAF2204658.1"/>
    <property type="molecule type" value="Genomic_DNA"/>
</dbReference>
<keyword evidence="8" id="KW-1185">Reference proteome</keyword>
<evidence type="ECO:0000256" key="6">
    <source>
        <dbReference type="SAM" id="Phobius"/>
    </source>
</evidence>
<sequence length="250" mass="28289">MDTKTPLLPQSESTMLRRPSSRKLRRFHIAAFIAVLGLFWLGWTWQCPDPSHNHGRAEESKVPLEIHIMSKCPDARDCLQNLVLPTMQKVSDKVDFRLSFIGKTTDEDDGVQCMHGQTECLGNILELCAAHVYPDPKIYLGFTMCMSRNFDDIPKKDLVEDCALEHGMDFDKINHCVSQDDGAYAMDLLRKSVERSAEANVTKSCTVRLNNKVRCIMDGGDWSECEGGSKPEDLERDIKSLYDASRGWAE</sequence>
<name>A0A9P4JY58_9PLEO</name>
<proteinExistence type="inferred from homology"/>
<dbReference type="InterPro" id="IPR004911">
    <property type="entry name" value="Interferon-induced_GILT"/>
</dbReference>
<keyword evidence="3" id="KW-0964">Secreted</keyword>
<evidence type="ECO:0000256" key="4">
    <source>
        <dbReference type="ARBA" id="ARBA00022729"/>
    </source>
</evidence>
<dbReference type="OrthoDB" id="958254at2759"/>
<dbReference type="Pfam" id="PF03227">
    <property type="entry name" value="GILT"/>
    <property type="match status" value="1"/>
</dbReference>
<dbReference type="PANTHER" id="PTHR13234">
    <property type="entry name" value="GAMMA-INTERFERON INDUCIBLE LYSOSOMAL THIOL REDUCTASE GILT"/>
    <property type="match status" value="1"/>
</dbReference>
<keyword evidence="6" id="KW-1133">Transmembrane helix</keyword>
<keyword evidence="6" id="KW-0812">Transmembrane</keyword>
<reference evidence="7" key="1">
    <citation type="journal article" date="2020" name="Stud. Mycol.">
        <title>101 Dothideomycetes genomes: a test case for predicting lifestyles and emergence of pathogens.</title>
        <authorList>
            <person name="Haridas S."/>
            <person name="Albert R."/>
            <person name="Binder M."/>
            <person name="Bloem J."/>
            <person name="Labutti K."/>
            <person name="Salamov A."/>
            <person name="Andreopoulos B."/>
            <person name="Baker S."/>
            <person name="Barry K."/>
            <person name="Bills G."/>
            <person name="Bluhm B."/>
            <person name="Cannon C."/>
            <person name="Castanera R."/>
            <person name="Culley D."/>
            <person name="Daum C."/>
            <person name="Ezra D."/>
            <person name="Gonzalez J."/>
            <person name="Henrissat B."/>
            <person name="Kuo A."/>
            <person name="Liang C."/>
            <person name="Lipzen A."/>
            <person name="Lutzoni F."/>
            <person name="Magnuson J."/>
            <person name="Mondo S."/>
            <person name="Nolan M."/>
            <person name="Ohm R."/>
            <person name="Pangilinan J."/>
            <person name="Park H.-J."/>
            <person name="Ramirez L."/>
            <person name="Alfaro M."/>
            <person name="Sun H."/>
            <person name="Tritt A."/>
            <person name="Yoshinaga Y."/>
            <person name="Zwiers L.-H."/>
            <person name="Turgeon B."/>
            <person name="Goodwin S."/>
            <person name="Spatafora J."/>
            <person name="Crous P."/>
            <person name="Grigoriev I."/>
        </authorList>
    </citation>
    <scope>NUCLEOTIDE SEQUENCE</scope>
    <source>
        <strain evidence="7">ATCC 74209</strain>
    </source>
</reference>
<evidence type="ECO:0000256" key="1">
    <source>
        <dbReference type="ARBA" id="ARBA00004613"/>
    </source>
</evidence>
<comment type="subcellular location">
    <subcellularLocation>
        <location evidence="1">Secreted</location>
    </subcellularLocation>
</comment>
<comment type="similarity">
    <text evidence="2">Belongs to the GILT family.</text>
</comment>
<keyword evidence="6" id="KW-0472">Membrane</keyword>
<evidence type="ECO:0000256" key="5">
    <source>
        <dbReference type="ARBA" id="ARBA00023180"/>
    </source>
</evidence>
<gene>
    <name evidence="7" type="ORF">GQ43DRAFT_428762</name>
</gene>
<feature type="transmembrane region" description="Helical" evidence="6">
    <location>
        <begin position="27"/>
        <end position="45"/>
    </location>
</feature>
<dbReference type="GO" id="GO:0005576">
    <property type="term" value="C:extracellular region"/>
    <property type="evidence" value="ECO:0007669"/>
    <property type="project" value="UniProtKB-SubCell"/>
</dbReference>
<dbReference type="Proteomes" id="UP000799536">
    <property type="component" value="Unassembled WGS sequence"/>
</dbReference>
<evidence type="ECO:0000313" key="8">
    <source>
        <dbReference type="Proteomes" id="UP000799536"/>
    </source>
</evidence>
<evidence type="ECO:0000256" key="2">
    <source>
        <dbReference type="ARBA" id="ARBA00005679"/>
    </source>
</evidence>
<evidence type="ECO:0000313" key="7">
    <source>
        <dbReference type="EMBL" id="KAF2204658.1"/>
    </source>
</evidence>
<evidence type="ECO:0000256" key="3">
    <source>
        <dbReference type="ARBA" id="ARBA00022525"/>
    </source>
</evidence>
<dbReference type="GO" id="GO:0016671">
    <property type="term" value="F:oxidoreductase activity, acting on a sulfur group of donors, disulfide as acceptor"/>
    <property type="evidence" value="ECO:0007669"/>
    <property type="project" value="InterPro"/>
</dbReference>
<keyword evidence="4" id="KW-0732">Signal</keyword>
<evidence type="ECO:0008006" key="9">
    <source>
        <dbReference type="Google" id="ProtNLM"/>
    </source>
</evidence>
<dbReference type="PANTHER" id="PTHR13234:SF8">
    <property type="entry name" value="GAMMA-INTERFERON-INDUCIBLE LYSOSOMAL THIOL REDUCTASE"/>
    <property type="match status" value="1"/>
</dbReference>